<accession>Q2HE59</accession>
<name>Q2HE59_CHAGB</name>
<dbReference type="VEuPathDB" id="FungiDB:CHGG_01495"/>
<dbReference type="EMBL" id="CH408029">
    <property type="protein sequence ID" value="EAQ93260.1"/>
    <property type="molecule type" value="Genomic_DNA"/>
</dbReference>
<dbReference type="OMA" id="SHGAMHV"/>
<organism evidence="2 3">
    <name type="scientific">Chaetomium globosum (strain ATCC 6205 / CBS 148.51 / DSM 1962 / NBRC 6347 / NRRL 1970)</name>
    <name type="common">Soil fungus</name>
    <dbReference type="NCBI Taxonomy" id="306901"/>
    <lineage>
        <taxon>Eukaryota</taxon>
        <taxon>Fungi</taxon>
        <taxon>Dikarya</taxon>
        <taxon>Ascomycota</taxon>
        <taxon>Pezizomycotina</taxon>
        <taxon>Sordariomycetes</taxon>
        <taxon>Sordariomycetidae</taxon>
        <taxon>Sordariales</taxon>
        <taxon>Chaetomiaceae</taxon>
        <taxon>Chaetomium</taxon>
    </lineage>
</organism>
<feature type="compositionally biased region" description="Basic and acidic residues" evidence="1">
    <location>
        <begin position="56"/>
        <end position="69"/>
    </location>
</feature>
<dbReference type="PANTHER" id="PTHR34693">
    <property type="entry name" value="PROTEIN PAR32"/>
    <property type="match status" value="1"/>
</dbReference>
<dbReference type="eggNOG" id="ENOG502S3S2">
    <property type="taxonomic scope" value="Eukaryota"/>
</dbReference>
<gene>
    <name evidence="2" type="ORF">CHGG_01495</name>
</gene>
<dbReference type="RefSeq" id="XP_001220716.1">
    <property type="nucleotide sequence ID" value="XM_001220715.1"/>
</dbReference>
<sequence length="176" mass="18079">MSSQFQSSGRGGAGNIVDSSKTAQIQPEDLQTPTLKTSMVTTGRGGTGNFAAGLDAEEKRRRQDVEPVVRRPSHGAMHVGRGGTGNVVKDTPSPAKSPVPTTATSGATVSEKPASPPATAAAAATAAVVEREKSRSPVSGDSGKEDSEGDDVAVLARRPEEIGWAEKGKNLLFGKK</sequence>
<dbReference type="InterPro" id="IPR022024">
    <property type="entry name" value="DUF3602"/>
</dbReference>
<keyword evidence="3" id="KW-1185">Reference proteome</keyword>
<dbReference type="OrthoDB" id="3063476at2759"/>
<dbReference type="InterPro" id="IPR053203">
    <property type="entry name" value="Cisplatin_resist-associated"/>
</dbReference>
<dbReference type="AlphaFoldDB" id="Q2HE59"/>
<reference evidence="3" key="1">
    <citation type="journal article" date="2015" name="Genome Announc.">
        <title>Draft genome sequence of the cellulolytic fungus Chaetomium globosum.</title>
        <authorList>
            <person name="Cuomo C.A."/>
            <person name="Untereiner W.A."/>
            <person name="Ma L.-J."/>
            <person name="Grabherr M."/>
            <person name="Birren B.W."/>
        </authorList>
    </citation>
    <scope>NUCLEOTIDE SEQUENCE [LARGE SCALE GENOMIC DNA]</scope>
    <source>
        <strain evidence="3">ATCC 6205 / CBS 148.51 / DSM 1962 / NBRC 6347 / NRRL 1970</strain>
    </source>
</reference>
<feature type="compositionally biased region" description="Polar residues" evidence="1">
    <location>
        <begin position="99"/>
        <end position="108"/>
    </location>
</feature>
<evidence type="ECO:0000313" key="3">
    <source>
        <dbReference type="Proteomes" id="UP000001056"/>
    </source>
</evidence>
<dbReference type="PANTHER" id="PTHR34693:SF1">
    <property type="entry name" value="PROTEIN PAR32"/>
    <property type="match status" value="1"/>
</dbReference>
<dbReference type="Proteomes" id="UP000001056">
    <property type="component" value="Unassembled WGS sequence"/>
</dbReference>
<evidence type="ECO:0000313" key="2">
    <source>
        <dbReference type="EMBL" id="EAQ93260.1"/>
    </source>
</evidence>
<proteinExistence type="predicted"/>
<evidence type="ECO:0000256" key="1">
    <source>
        <dbReference type="SAM" id="MobiDB-lite"/>
    </source>
</evidence>
<dbReference type="Pfam" id="PF12223">
    <property type="entry name" value="DUF3602"/>
    <property type="match status" value="1"/>
</dbReference>
<feature type="region of interest" description="Disordered" evidence="1">
    <location>
        <begin position="1"/>
        <end position="160"/>
    </location>
</feature>
<dbReference type="InParanoid" id="Q2HE59"/>
<protein>
    <submittedName>
        <fullName evidence="2">Uncharacterized protein</fullName>
    </submittedName>
</protein>
<dbReference type="GeneID" id="4388172"/>
<feature type="compositionally biased region" description="Polar residues" evidence="1">
    <location>
        <begin position="17"/>
        <end position="41"/>
    </location>
</feature>
<dbReference type="HOGENOM" id="CLU_082191_2_0_1"/>
<feature type="compositionally biased region" description="Low complexity" evidence="1">
    <location>
        <begin position="117"/>
        <end position="127"/>
    </location>
</feature>